<sequence>MHRISFTNDVRLNLDKNGHYISITSKETEETVVDESYRLDVRSLRVFDAVAAEGSVSLAAGKLGVTQSAVSQAIAQIEEILGTKVLDRSRRPVKLTSAGLALRRNAHSVIDEMDRLLAQVREADQSQRPAIRIGMIDSYAATVGPLAVKEAIVQGNQVLLWSGLAYSHAQALLQRQLDIIITSDPMEDMDKLVRRPLFTEPFQLVLPACRRDQFPVGDLQVLARELPLVRFSTRSHYGALTERYLRRCGVTAARHLEIDASDVVLAMVAADLGWAITSPLVLLQSRAYLNDVHVLPISGPALTRTVYQISRAGEYEETAEYFYQSSRRILENVLFPEIRALVPGLGAKVHLN</sequence>
<dbReference type="Pfam" id="PF00126">
    <property type="entry name" value="HTH_1"/>
    <property type="match status" value="1"/>
</dbReference>
<proteinExistence type="inferred from homology"/>
<evidence type="ECO:0000256" key="3">
    <source>
        <dbReference type="ARBA" id="ARBA00023125"/>
    </source>
</evidence>
<dbReference type="Gene3D" id="3.40.190.10">
    <property type="entry name" value="Periplasmic binding protein-like II"/>
    <property type="match status" value="2"/>
</dbReference>
<organism evidence="6 7">
    <name type="scientific">Cupriavidus pampae</name>
    <dbReference type="NCBI Taxonomy" id="659251"/>
    <lineage>
        <taxon>Bacteria</taxon>
        <taxon>Pseudomonadati</taxon>
        <taxon>Pseudomonadota</taxon>
        <taxon>Betaproteobacteria</taxon>
        <taxon>Burkholderiales</taxon>
        <taxon>Burkholderiaceae</taxon>
        <taxon>Cupriavidus</taxon>
    </lineage>
</organism>
<keyword evidence="7" id="KW-1185">Reference proteome</keyword>
<dbReference type="InterPro" id="IPR005119">
    <property type="entry name" value="LysR_subst-bd"/>
</dbReference>
<name>A0ABN7YNI6_9BURK</name>
<dbReference type="SUPFAM" id="SSF53850">
    <property type="entry name" value="Periplasmic binding protein-like II"/>
    <property type="match status" value="1"/>
</dbReference>
<dbReference type="EMBL" id="CAJZAG010000005">
    <property type="protein sequence ID" value="CAG9173790.1"/>
    <property type="molecule type" value="Genomic_DNA"/>
</dbReference>
<dbReference type="Pfam" id="PF03466">
    <property type="entry name" value="LysR_substrate"/>
    <property type="match status" value="1"/>
</dbReference>
<keyword evidence="3" id="KW-0238">DNA-binding</keyword>
<feature type="domain" description="HTH lysR-type" evidence="5">
    <location>
        <begin position="39"/>
        <end position="96"/>
    </location>
</feature>
<accession>A0ABN7YNI6</accession>
<dbReference type="SUPFAM" id="SSF46785">
    <property type="entry name" value="Winged helix' DNA-binding domain"/>
    <property type="match status" value="1"/>
</dbReference>
<evidence type="ECO:0000259" key="5">
    <source>
        <dbReference type="PROSITE" id="PS50931"/>
    </source>
</evidence>
<dbReference type="Proteomes" id="UP000706525">
    <property type="component" value="Unassembled WGS sequence"/>
</dbReference>
<dbReference type="CDD" id="cd05466">
    <property type="entry name" value="PBP2_LTTR_substrate"/>
    <property type="match status" value="1"/>
</dbReference>
<reference evidence="6 7" key="1">
    <citation type="submission" date="2021-08" db="EMBL/GenBank/DDBJ databases">
        <authorList>
            <person name="Peeters C."/>
        </authorList>
    </citation>
    <scope>NUCLEOTIDE SEQUENCE [LARGE SCALE GENOMIC DNA]</scope>
    <source>
        <strain evidence="6 7">LMG 32289</strain>
    </source>
</reference>
<comment type="similarity">
    <text evidence="1">Belongs to the LysR transcriptional regulatory family.</text>
</comment>
<evidence type="ECO:0000313" key="6">
    <source>
        <dbReference type="EMBL" id="CAG9173790.1"/>
    </source>
</evidence>
<keyword evidence="4" id="KW-0804">Transcription</keyword>
<evidence type="ECO:0000313" key="7">
    <source>
        <dbReference type="Proteomes" id="UP000706525"/>
    </source>
</evidence>
<dbReference type="PANTHER" id="PTHR30419">
    <property type="entry name" value="HTH-TYPE TRANSCRIPTIONAL REGULATOR YBHD"/>
    <property type="match status" value="1"/>
</dbReference>
<gene>
    <name evidence="6" type="primary">argP_2</name>
    <name evidence="6" type="ORF">LMG32289_02964</name>
</gene>
<dbReference type="InterPro" id="IPR050950">
    <property type="entry name" value="HTH-type_LysR_regulators"/>
</dbReference>
<keyword evidence="2" id="KW-0805">Transcription regulation</keyword>
<protein>
    <submittedName>
        <fullName evidence="6">HTH-type transcriptional regulator ArgP</fullName>
    </submittedName>
</protein>
<evidence type="ECO:0000256" key="1">
    <source>
        <dbReference type="ARBA" id="ARBA00009437"/>
    </source>
</evidence>
<evidence type="ECO:0000256" key="2">
    <source>
        <dbReference type="ARBA" id="ARBA00023015"/>
    </source>
</evidence>
<comment type="caution">
    <text evidence="6">The sequence shown here is derived from an EMBL/GenBank/DDBJ whole genome shotgun (WGS) entry which is preliminary data.</text>
</comment>
<dbReference type="PROSITE" id="PS50931">
    <property type="entry name" value="HTH_LYSR"/>
    <property type="match status" value="1"/>
</dbReference>
<evidence type="ECO:0000256" key="4">
    <source>
        <dbReference type="ARBA" id="ARBA00023163"/>
    </source>
</evidence>
<dbReference type="InterPro" id="IPR036388">
    <property type="entry name" value="WH-like_DNA-bd_sf"/>
</dbReference>
<dbReference type="InterPro" id="IPR036390">
    <property type="entry name" value="WH_DNA-bd_sf"/>
</dbReference>
<dbReference type="InterPro" id="IPR000847">
    <property type="entry name" value="LysR_HTH_N"/>
</dbReference>
<dbReference type="Gene3D" id="1.10.10.10">
    <property type="entry name" value="Winged helix-like DNA-binding domain superfamily/Winged helix DNA-binding domain"/>
    <property type="match status" value="1"/>
</dbReference>